<feature type="compositionally biased region" description="Low complexity" evidence="1">
    <location>
        <begin position="152"/>
        <end position="162"/>
    </location>
</feature>
<dbReference type="Proteomes" id="UP000324726">
    <property type="component" value="Unassembled WGS sequence"/>
</dbReference>
<keyword evidence="2" id="KW-1133">Transmembrane helix</keyword>
<feature type="compositionally biased region" description="Gly residues" evidence="1">
    <location>
        <begin position="73"/>
        <end position="92"/>
    </location>
</feature>
<keyword evidence="2" id="KW-0812">Transmembrane</keyword>
<proteinExistence type="predicted"/>
<dbReference type="AlphaFoldDB" id="A0A5D4FYI7"/>
<organism evidence="3 4">
    <name type="scientific">Corynebacterium urealyticum</name>
    <dbReference type="NCBI Taxonomy" id="43771"/>
    <lineage>
        <taxon>Bacteria</taxon>
        <taxon>Bacillati</taxon>
        <taxon>Actinomycetota</taxon>
        <taxon>Actinomycetes</taxon>
        <taxon>Mycobacteriales</taxon>
        <taxon>Corynebacteriaceae</taxon>
        <taxon>Corynebacterium</taxon>
    </lineage>
</organism>
<protein>
    <submittedName>
        <fullName evidence="3">Uncharacterized protein</fullName>
    </submittedName>
</protein>
<feature type="region of interest" description="Disordered" evidence="1">
    <location>
        <begin position="128"/>
        <end position="164"/>
    </location>
</feature>
<reference evidence="3 4" key="1">
    <citation type="submission" date="2019-08" db="EMBL/GenBank/DDBJ databases">
        <title>Draft genome of C. urealyticum strain VH4248.</title>
        <authorList>
            <person name="Navas J."/>
        </authorList>
    </citation>
    <scope>NUCLEOTIDE SEQUENCE [LARGE SCALE GENOMIC DNA]</scope>
    <source>
        <strain evidence="3 4">VH4248</strain>
    </source>
</reference>
<evidence type="ECO:0000256" key="2">
    <source>
        <dbReference type="SAM" id="Phobius"/>
    </source>
</evidence>
<feature type="region of interest" description="Disordered" evidence="1">
    <location>
        <begin position="197"/>
        <end position="287"/>
    </location>
</feature>
<feature type="compositionally biased region" description="Polar residues" evidence="1">
    <location>
        <begin position="204"/>
        <end position="214"/>
    </location>
</feature>
<feature type="transmembrane region" description="Helical" evidence="2">
    <location>
        <begin position="173"/>
        <end position="194"/>
    </location>
</feature>
<accession>A0A5D4FYI7</accession>
<sequence length="350" mass="36781">MALSAPCANFRGMTKPQDHHPDDTGAESGDASGPQPPQYRRPGDTPTADGSSQQGANPWAQPGAGPSAQQGAGQWGSQGSGQWGQAGAGYGAGASQQWAQQNPYGAQGQSAQWQGQGYGAQGYNNQGYGGPNYGNQGYPEQGYAGPGGQWQGQGYENQGYQEQPEEKSNGRNILIIVLLVLALLAAVAFAVFWFTGKPGEGKSSEQTTVSSSEATDARGTEDEDADAQGDDRDEDANREDDDEDTGDEAESRPKNPRLPGYATPVNSSARSSNPGGDLNSVWKSGPTSDSFALAVRDAYVDAYLDGDEDEFNHVVEAYSDVTGTSYTMSCRDNGEYVHCTGGNDANVYIA</sequence>
<comment type="caution">
    <text evidence="3">The sequence shown here is derived from an EMBL/GenBank/DDBJ whole genome shotgun (WGS) entry which is preliminary data.</text>
</comment>
<feature type="compositionally biased region" description="Low complexity" evidence="1">
    <location>
        <begin position="58"/>
        <end position="72"/>
    </location>
</feature>
<feature type="compositionally biased region" description="Acidic residues" evidence="1">
    <location>
        <begin position="221"/>
        <end position="248"/>
    </location>
</feature>
<name>A0A5D4FYI7_9CORY</name>
<feature type="compositionally biased region" description="Polar residues" evidence="1">
    <location>
        <begin position="264"/>
        <end position="274"/>
    </location>
</feature>
<gene>
    <name evidence="3" type="ORF">FYJ87_05345</name>
</gene>
<feature type="region of interest" description="Disordered" evidence="1">
    <location>
        <begin position="1"/>
        <end position="94"/>
    </location>
</feature>
<dbReference type="EMBL" id="VSZI01000001">
    <property type="protein sequence ID" value="TYR21023.1"/>
    <property type="molecule type" value="Genomic_DNA"/>
</dbReference>
<evidence type="ECO:0000313" key="3">
    <source>
        <dbReference type="EMBL" id="TYR21023.1"/>
    </source>
</evidence>
<evidence type="ECO:0000256" key="1">
    <source>
        <dbReference type="SAM" id="MobiDB-lite"/>
    </source>
</evidence>
<evidence type="ECO:0000313" key="4">
    <source>
        <dbReference type="Proteomes" id="UP000324726"/>
    </source>
</evidence>
<keyword evidence="2" id="KW-0472">Membrane</keyword>